<protein>
    <submittedName>
        <fullName evidence="1">Uncharacterized protein</fullName>
    </submittedName>
</protein>
<sequence length="90" mass="9757">MEVLRLSREWEDLSECLLGSSVYVVSDEEELGRLVRLGDARGRGMKASCIDRTACWYVGGRLVLGGGDTVPSEEPFLARGGALVAGLNER</sequence>
<name>F8NVJ2_SERL9</name>
<dbReference type="EMBL" id="GL945433">
    <property type="protein sequence ID" value="EGO25401.1"/>
    <property type="molecule type" value="Genomic_DNA"/>
</dbReference>
<dbReference type="RefSeq" id="XP_007317523.1">
    <property type="nucleotide sequence ID" value="XM_007317461.1"/>
</dbReference>
<proteinExistence type="predicted"/>
<dbReference type="Proteomes" id="UP000008064">
    <property type="component" value="Unassembled WGS sequence"/>
</dbReference>
<dbReference type="GeneID" id="18818907"/>
<dbReference type="KEGG" id="sla:SERLADRAFT_465492"/>
<organism evidence="2">
    <name type="scientific">Serpula lacrymans var. lacrymans (strain S7.9)</name>
    <name type="common">Dry rot fungus</name>
    <dbReference type="NCBI Taxonomy" id="578457"/>
    <lineage>
        <taxon>Eukaryota</taxon>
        <taxon>Fungi</taxon>
        <taxon>Dikarya</taxon>
        <taxon>Basidiomycota</taxon>
        <taxon>Agaricomycotina</taxon>
        <taxon>Agaricomycetes</taxon>
        <taxon>Agaricomycetidae</taxon>
        <taxon>Boletales</taxon>
        <taxon>Coniophorineae</taxon>
        <taxon>Serpulaceae</taxon>
        <taxon>Serpula</taxon>
    </lineage>
</organism>
<reference evidence="2" key="1">
    <citation type="journal article" date="2011" name="Science">
        <title>The plant cell wall-decomposing machinery underlies the functional diversity of forest fungi.</title>
        <authorList>
            <person name="Eastwood D.C."/>
            <person name="Floudas D."/>
            <person name="Binder M."/>
            <person name="Majcherczyk A."/>
            <person name="Schneider P."/>
            <person name="Aerts A."/>
            <person name="Asiegbu F.O."/>
            <person name="Baker S.E."/>
            <person name="Barry K."/>
            <person name="Bendiksby M."/>
            <person name="Blumentritt M."/>
            <person name="Coutinho P.M."/>
            <person name="Cullen D."/>
            <person name="de Vries R.P."/>
            <person name="Gathman A."/>
            <person name="Goodell B."/>
            <person name="Henrissat B."/>
            <person name="Ihrmark K."/>
            <person name="Kauserud H."/>
            <person name="Kohler A."/>
            <person name="LaButti K."/>
            <person name="Lapidus A."/>
            <person name="Lavin J.L."/>
            <person name="Lee Y.-H."/>
            <person name="Lindquist E."/>
            <person name="Lilly W."/>
            <person name="Lucas S."/>
            <person name="Morin E."/>
            <person name="Murat C."/>
            <person name="Oguiza J.A."/>
            <person name="Park J."/>
            <person name="Pisabarro A.G."/>
            <person name="Riley R."/>
            <person name="Rosling A."/>
            <person name="Salamov A."/>
            <person name="Schmidt O."/>
            <person name="Schmutz J."/>
            <person name="Skrede I."/>
            <person name="Stenlid J."/>
            <person name="Wiebenga A."/>
            <person name="Xie X."/>
            <person name="Kuees U."/>
            <person name="Hibbett D.S."/>
            <person name="Hoffmeister D."/>
            <person name="Hoegberg N."/>
            <person name="Martin F."/>
            <person name="Grigoriev I.V."/>
            <person name="Watkinson S.C."/>
        </authorList>
    </citation>
    <scope>NUCLEOTIDE SEQUENCE [LARGE SCALE GENOMIC DNA]</scope>
    <source>
        <strain evidence="2">S7.9</strain>
    </source>
</reference>
<gene>
    <name evidence="1" type="ORF">SERLADRAFT_465492</name>
</gene>
<evidence type="ECO:0000313" key="2">
    <source>
        <dbReference type="Proteomes" id="UP000008064"/>
    </source>
</evidence>
<dbReference type="AlphaFoldDB" id="F8NVJ2"/>
<dbReference type="HOGENOM" id="CLU_2442237_0_0_1"/>
<accession>F8NVJ2</accession>
<evidence type="ECO:0000313" key="1">
    <source>
        <dbReference type="EMBL" id="EGO25401.1"/>
    </source>
</evidence>